<evidence type="ECO:0000313" key="1">
    <source>
        <dbReference type="EMBL" id="KAF5955379.1"/>
    </source>
</evidence>
<organism evidence="1 2">
    <name type="scientific">Camellia sinensis</name>
    <name type="common">Tea plant</name>
    <name type="synonym">Thea sinensis</name>
    <dbReference type="NCBI Taxonomy" id="4442"/>
    <lineage>
        <taxon>Eukaryota</taxon>
        <taxon>Viridiplantae</taxon>
        <taxon>Streptophyta</taxon>
        <taxon>Embryophyta</taxon>
        <taxon>Tracheophyta</taxon>
        <taxon>Spermatophyta</taxon>
        <taxon>Magnoliopsida</taxon>
        <taxon>eudicotyledons</taxon>
        <taxon>Gunneridae</taxon>
        <taxon>Pentapetalae</taxon>
        <taxon>asterids</taxon>
        <taxon>Ericales</taxon>
        <taxon>Theaceae</taxon>
        <taxon>Camellia</taxon>
    </lineage>
</organism>
<dbReference type="Proteomes" id="UP000593564">
    <property type="component" value="Unassembled WGS sequence"/>
</dbReference>
<reference evidence="1 2" key="2">
    <citation type="submission" date="2020-07" db="EMBL/GenBank/DDBJ databases">
        <title>Genome assembly of wild tea tree DASZ reveals pedigree and selection history of tea varieties.</title>
        <authorList>
            <person name="Zhang W."/>
        </authorList>
    </citation>
    <scope>NUCLEOTIDE SEQUENCE [LARGE SCALE GENOMIC DNA]</scope>
    <source>
        <strain evidence="2">cv. G240</strain>
        <tissue evidence="1">Leaf</tissue>
    </source>
</reference>
<gene>
    <name evidence="1" type="ORF">HYC85_008235</name>
</gene>
<protein>
    <submittedName>
        <fullName evidence="1">Uncharacterized protein</fullName>
    </submittedName>
</protein>
<accession>A0A7J7HRY7</accession>
<dbReference type="AlphaFoldDB" id="A0A7J7HRY7"/>
<dbReference type="PANTHER" id="PTHR34950:SF15">
    <property type="entry name" value="REMORIN C-TERMINAL DOMAIN-CONTAINING PROTEIN"/>
    <property type="match status" value="1"/>
</dbReference>
<comment type="caution">
    <text evidence="1">The sequence shown here is derived from an EMBL/GenBank/DDBJ whole genome shotgun (WGS) entry which is preliminary data.</text>
</comment>
<keyword evidence="2" id="KW-1185">Reference proteome</keyword>
<sequence length="79" mass="8908">MSLANSGFVEAYMMRKLLKEKMMKESLVVEEARDAETKVVVIPNHQNQRNKNSSNNGCLFGMLKKKIHPASTRVPAMNS</sequence>
<evidence type="ECO:0000313" key="2">
    <source>
        <dbReference type="Proteomes" id="UP000593564"/>
    </source>
</evidence>
<reference evidence="2" key="1">
    <citation type="journal article" date="2020" name="Nat. Commun.">
        <title>Genome assembly of wild tea tree DASZ reveals pedigree and selection history of tea varieties.</title>
        <authorList>
            <person name="Zhang W."/>
            <person name="Zhang Y."/>
            <person name="Qiu H."/>
            <person name="Guo Y."/>
            <person name="Wan H."/>
            <person name="Zhang X."/>
            <person name="Scossa F."/>
            <person name="Alseekh S."/>
            <person name="Zhang Q."/>
            <person name="Wang P."/>
            <person name="Xu L."/>
            <person name="Schmidt M.H."/>
            <person name="Jia X."/>
            <person name="Li D."/>
            <person name="Zhu A."/>
            <person name="Guo F."/>
            <person name="Chen W."/>
            <person name="Ni D."/>
            <person name="Usadel B."/>
            <person name="Fernie A.R."/>
            <person name="Wen W."/>
        </authorList>
    </citation>
    <scope>NUCLEOTIDE SEQUENCE [LARGE SCALE GENOMIC DNA]</scope>
    <source>
        <strain evidence="2">cv. G240</strain>
    </source>
</reference>
<dbReference type="EMBL" id="JACBKZ010000003">
    <property type="protein sequence ID" value="KAF5955379.1"/>
    <property type="molecule type" value="Genomic_DNA"/>
</dbReference>
<dbReference type="PANTHER" id="PTHR34950">
    <property type="entry name" value="OS04G0457400 PROTEIN"/>
    <property type="match status" value="1"/>
</dbReference>
<name>A0A7J7HRY7_CAMSI</name>
<proteinExistence type="predicted"/>